<comment type="catalytic activity">
    <reaction evidence="10">
        <text>1D-myo-inositol 1,2,5,6-tetrakisphosphate + H2O = 1D-myo-inositol 1,2,6-trisphosphate + phosphate</text>
        <dbReference type="Rhea" id="RHEA:77119"/>
        <dbReference type="ChEBI" id="CHEBI:15377"/>
        <dbReference type="ChEBI" id="CHEBI:43474"/>
        <dbReference type="ChEBI" id="CHEBI:195535"/>
        <dbReference type="ChEBI" id="CHEBI:195537"/>
        <dbReference type="EC" id="3.1.3.62"/>
    </reaction>
    <physiologicalReaction direction="left-to-right" evidence="10">
        <dbReference type="Rhea" id="RHEA:77120"/>
    </physiologicalReaction>
</comment>
<evidence type="ECO:0000256" key="10">
    <source>
        <dbReference type="ARBA" id="ARBA00043668"/>
    </source>
</evidence>
<evidence type="ECO:0000256" key="1">
    <source>
        <dbReference type="ARBA" id="ARBA00004370"/>
    </source>
</evidence>
<evidence type="ECO:0000256" key="7">
    <source>
        <dbReference type="ARBA" id="ARBA00022801"/>
    </source>
</evidence>
<comment type="subcellular location">
    <subcellularLocation>
        <location evidence="1">Membrane</location>
    </subcellularLocation>
</comment>
<dbReference type="PANTHER" id="PTHR20963">
    <property type="entry name" value="MULTIPLE INOSITOL POLYPHOSPHATE PHOSPHATASE-RELATED"/>
    <property type="match status" value="1"/>
</dbReference>
<protein>
    <recommendedName>
        <fullName evidence="5">Multiple inositol polyphosphate phosphatase 1</fullName>
        <ecNumber evidence="4">3.1.3.62</ecNumber>
        <ecNumber evidence="3">3.1.3.80</ecNumber>
    </recommendedName>
    <alternativeName>
        <fullName evidence="9">2,3-bisphosphoglycerate 3-phosphatase</fullName>
    </alternativeName>
</protein>
<evidence type="ECO:0000256" key="13">
    <source>
        <dbReference type="ARBA" id="ARBA00043832"/>
    </source>
</evidence>
<comment type="catalytic activity">
    <reaction evidence="11">
        <text>1D-myo-inositol 1,2,4,5,6-pentakisphosphate + H2O = 1D-myo-inositol 1,2,5,6-tetrakisphosphate + phosphate</text>
        <dbReference type="Rhea" id="RHEA:77115"/>
        <dbReference type="ChEBI" id="CHEBI:15377"/>
        <dbReference type="ChEBI" id="CHEBI:43474"/>
        <dbReference type="ChEBI" id="CHEBI:57798"/>
        <dbReference type="ChEBI" id="CHEBI:195535"/>
        <dbReference type="EC" id="3.1.3.62"/>
    </reaction>
    <physiologicalReaction direction="left-to-right" evidence="11">
        <dbReference type="Rhea" id="RHEA:77116"/>
    </physiologicalReaction>
</comment>
<comment type="similarity">
    <text evidence="2">Belongs to the histidine acid phosphatase family. MINPP1 subfamily.</text>
</comment>
<feature type="signal peptide" evidence="14">
    <location>
        <begin position="1"/>
        <end position="19"/>
    </location>
</feature>
<evidence type="ECO:0000313" key="16">
    <source>
        <dbReference type="Proteomes" id="UP000620874"/>
    </source>
</evidence>
<dbReference type="PANTHER" id="PTHR20963:SF8">
    <property type="entry name" value="MULTIPLE INOSITOL POLYPHOSPHATE PHOSPHATASE 1"/>
    <property type="match status" value="1"/>
</dbReference>
<feature type="chain" id="PRO_5047051524" description="Multiple inositol polyphosphate phosphatase 1" evidence="14">
    <location>
        <begin position="20"/>
        <end position="428"/>
    </location>
</feature>
<evidence type="ECO:0000256" key="12">
    <source>
        <dbReference type="ARBA" id="ARBA00043691"/>
    </source>
</evidence>
<evidence type="ECO:0000256" key="11">
    <source>
        <dbReference type="ARBA" id="ARBA00043671"/>
    </source>
</evidence>
<evidence type="ECO:0000256" key="9">
    <source>
        <dbReference type="ARBA" id="ARBA00031642"/>
    </source>
</evidence>
<dbReference type="InterPro" id="IPR029033">
    <property type="entry name" value="His_PPase_superfam"/>
</dbReference>
<evidence type="ECO:0000256" key="5">
    <source>
        <dbReference type="ARBA" id="ARBA00018097"/>
    </source>
</evidence>
<organism evidence="15 16">
    <name type="scientific">Phocaeicola intestinalis</name>
    <dbReference type="NCBI Taxonomy" id="2762212"/>
    <lineage>
        <taxon>Bacteria</taxon>
        <taxon>Pseudomonadati</taxon>
        <taxon>Bacteroidota</taxon>
        <taxon>Bacteroidia</taxon>
        <taxon>Bacteroidales</taxon>
        <taxon>Bacteroidaceae</taxon>
        <taxon>Phocaeicola</taxon>
    </lineage>
</organism>
<dbReference type="EC" id="3.1.3.80" evidence="3"/>
<proteinExistence type="inferred from homology"/>
<accession>A0ABR8Y470</accession>
<evidence type="ECO:0000256" key="6">
    <source>
        <dbReference type="ARBA" id="ARBA00022729"/>
    </source>
</evidence>
<keyword evidence="6 14" id="KW-0732">Signal</keyword>
<comment type="catalytic activity">
    <reaction evidence="13">
        <text>(2R)-2,3-bisphosphoglycerate + H2O = (2R)-2-phosphoglycerate + phosphate</text>
        <dbReference type="Rhea" id="RHEA:27381"/>
        <dbReference type="ChEBI" id="CHEBI:15377"/>
        <dbReference type="ChEBI" id="CHEBI:43474"/>
        <dbReference type="ChEBI" id="CHEBI:58248"/>
        <dbReference type="ChEBI" id="CHEBI:58289"/>
        <dbReference type="EC" id="3.1.3.80"/>
    </reaction>
    <physiologicalReaction direction="left-to-right" evidence="13">
        <dbReference type="Rhea" id="RHEA:27382"/>
    </physiologicalReaction>
</comment>
<dbReference type="Gene3D" id="3.40.50.1240">
    <property type="entry name" value="Phosphoglycerate mutase-like"/>
    <property type="match status" value="1"/>
</dbReference>
<dbReference type="EMBL" id="JACSPP010000002">
    <property type="protein sequence ID" value="MBD8038995.1"/>
    <property type="molecule type" value="Genomic_DNA"/>
</dbReference>
<keyword evidence="8" id="KW-0472">Membrane</keyword>
<comment type="caution">
    <text evidence="15">The sequence shown here is derived from an EMBL/GenBank/DDBJ whole genome shotgun (WGS) entry which is preliminary data.</text>
</comment>
<evidence type="ECO:0000256" key="3">
    <source>
        <dbReference type="ARBA" id="ARBA00012976"/>
    </source>
</evidence>
<dbReference type="RefSeq" id="WP_191762749.1">
    <property type="nucleotide sequence ID" value="NZ_JACSPP010000002.1"/>
</dbReference>
<sequence length="428" mass="49044">MKRLLSFVPLFCVTLSVSAQTAKDEIRQNPALATGKYYAYQAPSVELTPAPEGYEPFYISMFARHGSRYLTKQKKYDKPLAVLRDAEKQHILTADGKRALKIVESLAQEAEGRYGELTPKGAEQHRQLVRRMFARYPQVFTEGVHVDARSTYKTRAFLSMTAGCVELKGLNPKLNITNDASNHDLYYIKYKNEPYEAVHLANADSVYRAADSIYVHPDRLMKQLFTRPQAVEDPTGLMMDLFELDGISQSSYNQPDLAFLFTEDERYDLWQRNNFEWYYEKGASPLSGACMYKVERNLLRNFVETADTVIASKRNCVTLRYGHDTNLAPLATLMGCNHLSASTGDWQKIADTYRTYRIIPMCGNVQLIFFRKPGNDDILVKLLLNEREVTLPVKTDSAPFYHWKDVRAYWQKVVDSISLPDVEVTQED</sequence>
<evidence type="ECO:0000256" key="4">
    <source>
        <dbReference type="ARBA" id="ARBA00013040"/>
    </source>
</evidence>
<comment type="catalytic activity">
    <reaction evidence="12">
        <text>1D-myo-inositol hexakisphosphate + H2O = 1D-myo-inositol 1,2,4,5,6-pentakisphosphate + phosphate</text>
        <dbReference type="Rhea" id="RHEA:16989"/>
        <dbReference type="ChEBI" id="CHEBI:15377"/>
        <dbReference type="ChEBI" id="CHEBI:43474"/>
        <dbReference type="ChEBI" id="CHEBI:57798"/>
        <dbReference type="ChEBI" id="CHEBI:58130"/>
        <dbReference type="EC" id="3.1.3.62"/>
    </reaction>
    <physiologicalReaction direction="left-to-right" evidence="12">
        <dbReference type="Rhea" id="RHEA:16990"/>
    </physiologicalReaction>
</comment>
<dbReference type="SUPFAM" id="SSF53254">
    <property type="entry name" value="Phosphoglycerate mutase-like"/>
    <property type="match status" value="1"/>
</dbReference>
<dbReference type="EC" id="3.1.3.62" evidence="4"/>
<name>A0ABR8Y470_9BACT</name>
<dbReference type="InterPro" id="IPR000560">
    <property type="entry name" value="His_Pase_clade-2"/>
</dbReference>
<reference evidence="15 16" key="1">
    <citation type="submission" date="2020-08" db="EMBL/GenBank/DDBJ databases">
        <title>A Genomic Blueprint of the Chicken Gut Microbiome.</title>
        <authorList>
            <person name="Gilroy R."/>
            <person name="Ravi A."/>
            <person name="Getino M."/>
            <person name="Pursley I."/>
            <person name="Horton D.L."/>
            <person name="Alikhan N.-F."/>
            <person name="Baker D."/>
            <person name="Gharbi K."/>
            <person name="Hall N."/>
            <person name="Watson M."/>
            <person name="Adriaenssens E.M."/>
            <person name="Foster-Nyarko E."/>
            <person name="Jarju S."/>
            <person name="Secka A."/>
            <person name="Antonio M."/>
            <person name="Oren A."/>
            <person name="Chaudhuri R."/>
            <person name="La Ragione R.M."/>
            <person name="Hildebrand F."/>
            <person name="Pallen M.J."/>
        </authorList>
    </citation>
    <scope>NUCLEOTIDE SEQUENCE [LARGE SCALE GENOMIC DNA]</scope>
    <source>
        <strain evidence="15 16">Sa1CVN1</strain>
    </source>
</reference>
<evidence type="ECO:0000256" key="8">
    <source>
        <dbReference type="ARBA" id="ARBA00023136"/>
    </source>
</evidence>
<keyword evidence="7" id="KW-0378">Hydrolase</keyword>
<dbReference type="Pfam" id="PF00328">
    <property type="entry name" value="His_Phos_2"/>
    <property type="match status" value="1"/>
</dbReference>
<evidence type="ECO:0000313" key="15">
    <source>
        <dbReference type="EMBL" id="MBD8038995.1"/>
    </source>
</evidence>
<evidence type="ECO:0000256" key="2">
    <source>
        <dbReference type="ARBA" id="ARBA00008422"/>
    </source>
</evidence>
<keyword evidence="16" id="KW-1185">Reference proteome</keyword>
<evidence type="ECO:0000256" key="14">
    <source>
        <dbReference type="SAM" id="SignalP"/>
    </source>
</evidence>
<gene>
    <name evidence="15" type="ORF">H9625_00780</name>
</gene>
<dbReference type="Proteomes" id="UP000620874">
    <property type="component" value="Unassembled WGS sequence"/>
</dbReference>